<evidence type="ECO:0000256" key="5">
    <source>
        <dbReference type="ARBA" id="ARBA00022692"/>
    </source>
</evidence>
<comment type="caution">
    <text evidence="13">The sequence shown here is derived from an EMBL/GenBank/DDBJ whole genome shotgun (WGS) entry which is preliminary data.</text>
</comment>
<evidence type="ECO:0000256" key="6">
    <source>
        <dbReference type="ARBA" id="ARBA00022968"/>
    </source>
</evidence>
<keyword evidence="12" id="KW-0732">Signal</keyword>
<keyword evidence="5" id="KW-0812">Transmembrane</keyword>
<dbReference type="EMBL" id="JACVVK020000073">
    <property type="protein sequence ID" value="KAK7495686.1"/>
    <property type="molecule type" value="Genomic_DNA"/>
</dbReference>
<keyword evidence="9" id="KW-0472">Membrane</keyword>
<evidence type="ECO:0000256" key="8">
    <source>
        <dbReference type="ARBA" id="ARBA00023034"/>
    </source>
</evidence>
<keyword evidence="10" id="KW-0325">Glycoprotein</keyword>
<protein>
    <recommendedName>
        <fullName evidence="11">Hexosyltransferase</fullName>
        <ecNumber evidence="11">2.4.1.-</ecNumber>
    </recommendedName>
</protein>
<evidence type="ECO:0000256" key="9">
    <source>
        <dbReference type="ARBA" id="ARBA00023136"/>
    </source>
</evidence>
<dbReference type="GO" id="GO:0016757">
    <property type="term" value="F:glycosyltransferase activity"/>
    <property type="evidence" value="ECO:0007669"/>
    <property type="project" value="UniProtKB-KW"/>
</dbReference>
<feature type="signal peptide" evidence="12">
    <location>
        <begin position="1"/>
        <end position="23"/>
    </location>
</feature>
<keyword evidence="4" id="KW-0808">Transferase</keyword>
<name>A0ABD0L809_9CAEN</name>
<comment type="similarity">
    <text evidence="2 11">Belongs to the glycosyltransferase 31 family.</text>
</comment>
<keyword evidence="8 11" id="KW-0333">Golgi apparatus</keyword>
<sequence length="322" mass="36490">MKRWVQVLLFVLLLGMLMQCALYYNSHYPQLVLPSPQTAFTSTVDPARHSNATAEVDPCPYPFQINQPDACARATELVIVVVTAVKNFEDRQAVRETWGSYATNSSHNTTLVFLLGTTSSADLQAKLKNESRRYRDIVQGGFVDSYRNLSIKSVALLKWVSLYCNTSRFVLKADDDMYVNVPNLISALRAEKKTVFVMGHTFTGARPVQNKNSKWYTPLEDFNEKVYPRYTSGTAYSMSTKAAFLLWEAAKKVRLFWLEDIYITGLCARKAGVSLVHHGGFNYAKLNPDGCSYRKAITGHRNTAEEKRKIHKEVYDPKLVCK</sequence>
<dbReference type="InterPro" id="IPR002659">
    <property type="entry name" value="Glyco_trans_31"/>
</dbReference>
<organism evidence="13 14">
    <name type="scientific">Batillaria attramentaria</name>
    <dbReference type="NCBI Taxonomy" id="370345"/>
    <lineage>
        <taxon>Eukaryota</taxon>
        <taxon>Metazoa</taxon>
        <taxon>Spiralia</taxon>
        <taxon>Lophotrochozoa</taxon>
        <taxon>Mollusca</taxon>
        <taxon>Gastropoda</taxon>
        <taxon>Caenogastropoda</taxon>
        <taxon>Sorbeoconcha</taxon>
        <taxon>Cerithioidea</taxon>
        <taxon>Batillariidae</taxon>
        <taxon>Batillaria</taxon>
    </lineage>
</organism>
<evidence type="ECO:0000256" key="4">
    <source>
        <dbReference type="ARBA" id="ARBA00022679"/>
    </source>
</evidence>
<comment type="subcellular location">
    <subcellularLocation>
        <location evidence="1 11">Golgi apparatus membrane</location>
        <topology evidence="1 11">Single-pass type II membrane protein</topology>
    </subcellularLocation>
</comment>
<dbReference type="FunFam" id="3.90.550.50:FF:000001">
    <property type="entry name" value="Hexosyltransferase"/>
    <property type="match status" value="1"/>
</dbReference>
<dbReference type="Pfam" id="PF01762">
    <property type="entry name" value="Galactosyl_T"/>
    <property type="match status" value="1"/>
</dbReference>
<proteinExistence type="inferred from homology"/>
<accession>A0ABD0L809</accession>
<evidence type="ECO:0000313" key="14">
    <source>
        <dbReference type="Proteomes" id="UP001519460"/>
    </source>
</evidence>
<evidence type="ECO:0000256" key="3">
    <source>
        <dbReference type="ARBA" id="ARBA00022676"/>
    </source>
</evidence>
<evidence type="ECO:0000313" key="13">
    <source>
        <dbReference type="EMBL" id="KAK7495686.1"/>
    </source>
</evidence>
<evidence type="ECO:0000256" key="2">
    <source>
        <dbReference type="ARBA" id="ARBA00008661"/>
    </source>
</evidence>
<dbReference type="PANTHER" id="PTHR11214">
    <property type="entry name" value="BETA-1,3-N-ACETYLGLUCOSAMINYLTRANSFERASE"/>
    <property type="match status" value="1"/>
</dbReference>
<evidence type="ECO:0000256" key="10">
    <source>
        <dbReference type="ARBA" id="ARBA00023180"/>
    </source>
</evidence>
<keyword evidence="3 11" id="KW-0328">Glycosyltransferase</keyword>
<dbReference type="Proteomes" id="UP001519460">
    <property type="component" value="Unassembled WGS sequence"/>
</dbReference>
<keyword evidence="7" id="KW-1133">Transmembrane helix</keyword>
<evidence type="ECO:0000256" key="12">
    <source>
        <dbReference type="SAM" id="SignalP"/>
    </source>
</evidence>
<dbReference type="GO" id="GO:0000139">
    <property type="term" value="C:Golgi membrane"/>
    <property type="evidence" value="ECO:0007669"/>
    <property type="project" value="UniProtKB-SubCell"/>
</dbReference>
<dbReference type="AlphaFoldDB" id="A0ABD0L809"/>
<gene>
    <name evidence="13" type="ORF">BaRGS_00013133</name>
</gene>
<dbReference type="Gene3D" id="3.90.550.50">
    <property type="match status" value="1"/>
</dbReference>
<evidence type="ECO:0000256" key="11">
    <source>
        <dbReference type="RuleBase" id="RU363063"/>
    </source>
</evidence>
<dbReference type="PANTHER" id="PTHR11214:SF314">
    <property type="entry name" value="HEXOSYLTRANSFERASE"/>
    <property type="match status" value="1"/>
</dbReference>
<feature type="chain" id="PRO_5044826204" description="Hexosyltransferase" evidence="12">
    <location>
        <begin position="24"/>
        <end position="322"/>
    </location>
</feature>
<dbReference type="EC" id="2.4.1.-" evidence="11"/>
<reference evidence="13 14" key="1">
    <citation type="journal article" date="2023" name="Sci. Data">
        <title>Genome assembly of the Korean intertidal mud-creeper Batillaria attramentaria.</title>
        <authorList>
            <person name="Patra A.K."/>
            <person name="Ho P.T."/>
            <person name="Jun S."/>
            <person name="Lee S.J."/>
            <person name="Kim Y."/>
            <person name="Won Y.J."/>
        </authorList>
    </citation>
    <scope>NUCLEOTIDE SEQUENCE [LARGE SCALE GENOMIC DNA]</scope>
    <source>
        <strain evidence="13">Wonlab-2016</strain>
    </source>
</reference>
<evidence type="ECO:0000256" key="1">
    <source>
        <dbReference type="ARBA" id="ARBA00004323"/>
    </source>
</evidence>
<evidence type="ECO:0000256" key="7">
    <source>
        <dbReference type="ARBA" id="ARBA00022989"/>
    </source>
</evidence>
<keyword evidence="6" id="KW-0735">Signal-anchor</keyword>
<keyword evidence="14" id="KW-1185">Reference proteome</keyword>